<dbReference type="Proteomes" id="UP000657006">
    <property type="component" value="Unassembled WGS sequence"/>
</dbReference>
<dbReference type="SMART" id="SM00710">
    <property type="entry name" value="PbH1"/>
    <property type="match status" value="5"/>
</dbReference>
<dbReference type="EMBL" id="JACRSQ010000002">
    <property type="protein sequence ID" value="MBC8542242.1"/>
    <property type="molecule type" value="Genomic_DNA"/>
</dbReference>
<comment type="caution">
    <text evidence="3">The sequence shown here is derived from an EMBL/GenBank/DDBJ whole genome shotgun (WGS) entry which is preliminary data.</text>
</comment>
<dbReference type="RefSeq" id="WP_177719089.1">
    <property type="nucleotide sequence ID" value="NZ_JACRSQ010000002.1"/>
</dbReference>
<evidence type="ECO:0000256" key="1">
    <source>
        <dbReference type="SAM" id="SignalP"/>
    </source>
</evidence>
<feature type="signal peptide" evidence="1">
    <location>
        <begin position="1"/>
        <end position="28"/>
    </location>
</feature>
<dbReference type="InterPro" id="IPR039448">
    <property type="entry name" value="Beta_helix"/>
</dbReference>
<dbReference type="SUPFAM" id="SSF51126">
    <property type="entry name" value="Pectin lyase-like"/>
    <property type="match status" value="1"/>
</dbReference>
<dbReference type="InterPro" id="IPR012334">
    <property type="entry name" value="Pectin_lyas_fold"/>
</dbReference>
<feature type="chain" id="PRO_5036942606" evidence="1">
    <location>
        <begin position="29"/>
        <end position="728"/>
    </location>
</feature>
<dbReference type="PANTHER" id="PTHR36453">
    <property type="entry name" value="SECRETED PROTEIN-RELATED"/>
    <property type="match status" value="1"/>
</dbReference>
<dbReference type="InterPro" id="IPR006626">
    <property type="entry name" value="PbH1"/>
</dbReference>
<evidence type="ECO:0000259" key="2">
    <source>
        <dbReference type="Pfam" id="PF13229"/>
    </source>
</evidence>
<gene>
    <name evidence="3" type="ORF">H8730_01575</name>
</gene>
<dbReference type="Gene3D" id="2.160.20.10">
    <property type="entry name" value="Single-stranded right-handed beta-helix, Pectin lyase-like"/>
    <property type="match status" value="2"/>
</dbReference>
<proteinExistence type="predicted"/>
<feature type="domain" description="Right handed beta helix" evidence="2">
    <location>
        <begin position="344"/>
        <end position="424"/>
    </location>
</feature>
<keyword evidence="4" id="KW-1185">Reference proteome</keyword>
<keyword evidence="1" id="KW-0732">Signal</keyword>
<evidence type="ECO:0000313" key="3">
    <source>
        <dbReference type="EMBL" id="MBC8542242.1"/>
    </source>
</evidence>
<dbReference type="InterPro" id="IPR011050">
    <property type="entry name" value="Pectin_lyase_fold/virulence"/>
</dbReference>
<name>A0A926DR28_9FIRM</name>
<organism evidence="3 4">
    <name type="scientific">Bianquea renquensis</name>
    <dbReference type="NCBI Taxonomy" id="2763661"/>
    <lineage>
        <taxon>Bacteria</taxon>
        <taxon>Bacillati</taxon>
        <taxon>Bacillota</taxon>
        <taxon>Clostridia</taxon>
        <taxon>Eubacteriales</taxon>
        <taxon>Bianqueaceae</taxon>
        <taxon>Bianquea</taxon>
    </lineage>
</organism>
<dbReference type="PANTHER" id="PTHR36453:SF1">
    <property type="entry name" value="RIGHT HANDED BETA HELIX DOMAIN-CONTAINING PROTEIN"/>
    <property type="match status" value="1"/>
</dbReference>
<dbReference type="Pfam" id="PF13229">
    <property type="entry name" value="Beta_helix"/>
    <property type="match status" value="1"/>
</dbReference>
<protein>
    <submittedName>
        <fullName evidence="3">Right-handed parallel beta-helix repeat-containing protein</fullName>
    </submittedName>
</protein>
<accession>A0A926DR28</accession>
<evidence type="ECO:0000313" key="4">
    <source>
        <dbReference type="Proteomes" id="UP000657006"/>
    </source>
</evidence>
<sequence length="728" mass="80712">MKKIISWIMTLTLLCAAIPLLNQSVAEAEEAPGKTYFVSLTGNDNGPGTIEAPFATLEKARDTIRNLSDSEKKDGVTVYLREGDYRLLTAGFELTSEDSGTAEAPIVYAAYEDETVTLTGQVTLNNQNFTVVTEENADPGIWDRIPESARGKIAVYDLGQEGIPTGEILTASPTLYVAGKVQRLAEYPNQPENGTANYIKPTRIIDKGWSPIDDKDQGDGLGQRPPVMGYEGHTEEARIDQWANEDEVFLRGNFAYEWLLSTLQVKVNATEKTLTGFTNLTCDESMCRFYAFNLLCELDTDGEFYIDRSTVDGERADKLYLYVGDGLGDKTVTMAILNETLLTMNAVSYVSFQGINFSNTLSTGVKLNNCESCEIKGAEVKGCSKDGIAVSGGHNVVVSGCRIHDIANSGVTLDGGDFTTLDNSKHILEYSDIYSVSGNGVTVTGVGQIVRRNHIYDLPLTAIGWYGNDHLMEFNDIENVCYDTSDAGAIYGGRSWTCRGNVMRYNFFHGMEWLNGHVIFAIYLDDALSSVEVYGNVISNWWMQGICLGGGRDIKIHDNIYIDTPGWKIGANDRTFSDWFNIDLVSEPYKQVPITNEYWAAKYPKLAATDGHLVEVWSDTHQKMYPDKSLRDVDEPDILNPMYPTGNKVYNEISVGTVNDWATLTFNDMPLISELGDFQMPTVLYDTPEAQEAYMQTLSDGIRTATMEQMDTWKADYVSTLSETPPTE</sequence>
<dbReference type="AlphaFoldDB" id="A0A926DR28"/>
<reference evidence="3" key="1">
    <citation type="submission" date="2020-08" db="EMBL/GenBank/DDBJ databases">
        <title>Genome public.</title>
        <authorList>
            <person name="Liu C."/>
            <person name="Sun Q."/>
        </authorList>
    </citation>
    <scope>NUCLEOTIDE SEQUENCE</scope>
    <source>
        <strain evidence="3">NSJ-32</strain>
    </source>
</reference>